<dbReference type="Pfam" id="PF03658">
    <property type="entry name" value="Ub-RnfH"/>
    <property type="match status" value="1"/>
</dbReference>
<organism evidence="3 4">
    <name type="scientific">Simplicispira hankyongi</name>
    <dbReference type="NCBI Taxonomy" id="2315688"/>
    <lineage>
        <taxon>Bacteria</taxon>
        <taxon>Pseudomonadati</taxon>
        <taxon>Pseudomonadota</taxon>
        <taxon>Betaproteobacteria</taxon>
        <taxon>Burkholderiales</taxon>
        <taxon>Comamonadaceae</taxon>
        <taxon>Simplicispira</taxon>
    </lineage>
</organism>
<comment type="similarity">
    <text evidence="1 2">Belongs to the UPF0125 (RnfH) family.</text>
</comment>
<keyword evidence="4" id="KW-1185">Reference proteome</keyword>
<gene>
    <name evidence="3" type="ORF">D3F03_03145</name>
</gene>
<dbReference type="EMBL" id="QXJC01000001">
    <property type="protein sequence ID" value="RID99427.1"/>
    <property type="molecule type" value="Genomic_DNA"/>
</dbReference>
<accession>A0A398CET2</accession>
<dbReference type="OrthoDB" id="9796575at2"/>
<dbReference type="HAMAP" id="MF_00460">
    <property type="entry name" value="UPF0125_RnfH"/>
    <property type="match status" value="1"/>
</dbReference>
<name>A0A398CET2_9BURK</name>
<dbReference type="Proteomes" id="UP000266302">
    <property type="component" value="Unassembled WGS sequence"/>
</dbReference>
<comment type="caution">
    <text evidence="3">The sequence shown here is derived from an EMBL/GenBank/DDBJ whole genome shotgun (WGS) entry which is preliminary data.</text>
</comment>
<dbReference type="InterPro" id="IPR016155">
    <property type="entry name" value="Mopterin_synth/thiamin_S_b"/>
</dbReference>
<protein>
    <recommendedName>
        <fullName evidence="2">UPF0125 protein D3F03_03145</fullName>
    </recommendedName>
</protein>
<evidence type="ECO:0000313" key="4">
    <source>
        <dbReference type="Proteomes" id="UP000266302"/>
    </source>
</evidence>
<dbReference type="InterPro" id="IPR005346">
    <property type="entry name" value="RnfH"/>
</dbReference>
<proteinExistence type="inferred from homology"/>
<dbReference type="AlphaFoldDB" id="A0A398CET2"/>
<evidence type="ECO:0000313" key="3">
    <source>
        <dbReference type="EMBL" id="RID99427.1"/>
    </source>
</evidence>
<evidence type="ECO:0000256" key="1">
    <source>
        <dbReference type="ARBA" id="ARBA00010645"/>
    </source>
</evidence>
<reference evidence="3 4" key="1">
    <citation type="submission" date="2018-09" db="EMBL/GenBank/DDBJ databases">
        <title>Draft genome of Simplicispira sp. NY-02.</title>
        <authorList>
            <person name="Im W.T."/>
        </authorList>
    </citation>
    <scope>NUCLEOTIDE SEQUENCE [LARGE SCALE GENOMIC DNA]</scope>
    <source>
        <strain evidence="3 4">NY-02</strain>
    </source>
</reference>
<dbReference type="SUPFAM" id="SSF54285">
    <property type="entry name" value="MoaD/ThiS"/>
    <property type="match status" value="1"/>
</dbReference>
<evidence type="ECO:0000256" key="2">
    <source>
        <dbReference type="HAMAP-Rule" id="MF_00460"/>
    </source>
</evidence>
<sequence>MADAGQVPQRLRVTVAVCTEPGAVREWCGDMPAGAQLVDALRLAGCDVTALDSVGIWGKAAPLTQVLRDGDRVETYRALRVDPKVARRERFVSQGARSAGLFVRKPVPKR</sequence>
<dbReference type="Gene3D" id="3.10.20.280">
    <property type="entry name" value="RnfH-like"/>
    <property type="match status" value="1"/>
</dbReference>
<dbReference type="InterPro" id="IPR037021">
    <property type="entry name" value="RnfH_sf"/>
</dbReference>